<reference evidence="38 39" key="1">
    <citation type="submission" date="2018-03" db="EMBL/GenBank/DDBJ databases">
        <title>Draft genome sequence of Rohu Carp (Labeo rohita).</title>
        <authorList>
            <person name="Das P."/>
            <person name="Kushwaha B."/>
            <person name="Joshi C.G."/>
            <person name="Kumar D."/>
            <person name="Nagpure N.S."/>
            <person name="Sahoo L."/>
            <person name="Das S.P."/>
            <person name="Bit A."/>
            <person name="Patnaik S."/>
            <person name="Meher P.K."/>
            <person name="Jayasankar P."/>
            <person name="Koringa P.G."/>
            <person name="Patel N.V."/>
            <person name="Hinsu A.T."/>
            <person name="Kumar R."/>
            <person name="Pandey M."/>
            <person name="Agarwal S."/>
            <person name="Srivastava S."/>
            <person name="Singh M."/>
            <person name="Iquebal M.A."/>
            <person name="Jaiswal S."/>
            <person name="Angadi U.B."/>
            <person name="Kumar N."/>
            <person name="Raza M."/>
            <person name="Shah T.M."/>
            <person name="Rai A."/>
            <person name="Jena J.K."/>
        </authorList>
    </citation>
    <scope>NUCLEOTIDE SEQUENCE [LARGE SCALE GENOMIC DNA]</scope>
    <source>
        <strain evidence="38">DASCIFA01</strain>
        <tissue evidence="38">Testis</tissue>
    </source>
</reference>
<evidence type="ECO:0000256" key="3">
    <source>
        <dbReference type="ARBA" id="ARBA00004123"/>
    </source>
</evidence>
<dbReference type="CDD" id="cd00054">
    <property type="entry name" value="EGF_CA"/>
    <property type="match status" value="1"/>
</dbReference>
<dbReference type="InterPro" id="IPR056499">
    <property type="entry name" value="Beta-prop_HPS5-like"/>
</dbReference>
<evidence type="ECO:0000256" key="31">
    <source>
        <dbReference type="ARBA" id="ARBA00077680"/>
    </source>
</evidence>
<feature type="binding site" description="axial binding residue" evidence="33">
    <location>
        <position position="2170"/>
    </location>
    <ligand>
        <name>heme b</name>
        <dbReference type="ChEBI" id="CHEBI:60344"/>
    </ligand>
    <ligandPart>
        <name>Fe</name>
        <dbReference type="ChEBI" id="CHEBI:18248"/>
    </ligandPart>
</feature>
<evidence type="ECO:0000256" key="7">
    <source>
        <dbReference type="ARBA" id="ARBA00012698"/>
    </source>
</evidence>
<evidence type="ECO:0000256" key="22">
    <source>
        <dbReference type="ARBA" id="ARBA00023242"/>
    </source>
</evidence>
<dbReference type="FunFam" id="1.10.238.10:FF:000079">
    <property type="entry name" value="Calcium and integrin-binding family member 2"/>
    <property type="match status" value="1"/>
</dbReference>
<keyword evidence="12" id="KW-0677">Repeat</keyword>
<dbReference type="STRING" id="84645.A0A498NSX8"/>
<gene>
    <name evidence="38" type="ORF">ROHU_014614</name>
</gene>
<accession>A0A498NSX8</accession>
<evidence type="ECO:0000256" key="2">
    <source>
        <dbReference type="ARBA" id="ARBA00003796"/>
    </source>
</evidence>
<evidence type="ECO:0000256" key="34">
    <source>
        <dbReference type="SAM" id="MobiDB-lite"/>
    </source>
</evidence>
<evidence type="ECO:0000256" key="33">
    <source>
        <dbReference type="PIRSR" id="PIRSR619791-2"/>
    </source>
</evidence>
<comment type="caution">
    <text evidence="38">The sequence shown here is derived from an EMBL/GenBank/DDBJ whole genome shotgun (WGS) entry which is preliminary data.</text>
</comment>
<dbReference type="SUPFAM" id="SSF50978">
    <property type="entry name" value="WD40 repeat-like"/>
    <property type="match status" value="1"/>
</dbReference>
<sequence>MGGTSSKLPKDLLSEYQELTFLTKQEILLAHKIFSELQGRENGPYSARVTMEKILTLPELKSNPFRKRICHVFSTSDMKDGSLSFEDFLDLLSAFSDSATLEIKSHYAFRIFDFDDDGTLDSRDLEKLVNCLTGETDDTRLTAEEMRQLISNILEESDIDKDDPQEYTVPSDVSSTACSEPNARLTAQSLEQRGRKKGGLGMTYPPDTNGSVTEAMASLSEEVLLVVKRVRQRKQDGTLYLMAERIAWGPEGKDRFTVSHLYADIRCQKISPDGKAKIQLQLVLHTGESTTFHFANESTALKDRDATKELLQQLLPKFKKKANKELEEKNRMLQEDPVLFQLYKDLVVSQVISAEEFWANRLSLNSVEHSLSNNNKQEVGISAAFLADIRPQTDGCNGLRYNLTSDIIESIFRTYPTVKQKYAENVPHNMTEKEFWTRFFQSHYFHRDRINTGQQDIFSECAKQDEKGLKSMVTQGVKNPMVDLLSLEDKTLDEGYGTATVPTTSNPANKTLRENSNSAIIKRFNHHSAMVLAAGLRKAEAPNDQASETSSTDGNSRDSDFFQPPLKKVKLQEAIEYDDLQGDSGRKTIALNLKKSDRYSHGPVPLQSQHYTTSQDIINSISIIQHEMRNYKPRLTQCTCLSVSRKWLALGTSAGGLHLIQRDGWKQKLILTHKEGSVTQVSCCPHDEDFIAVATSQGLVVVWELHLERRGRPERVSVSWEHRGQTVTSLCWDTVALRVFVGDIGGKVSCVRAGSSKLGKGSAFVIFPVQTITTVDSRVVQLGYSDGHLVVSSLSRCYLCDTEREKFWRVGNKERDGEFGACFFLQGPAGQRGQALLYCARPGSRIWEASFSGEVLSTHQFKQLLACPPLPLISYNDQNLLTWTDSAIYIFTPHSGQVLLWTEVKDVVEISVFRNELFCLHGDGRLSHLSLMSPERCVERLMKRENWTFAATVCCMFQHAIITSRARKSLPIDRLEQLKAQLNSASQQQLIGQLEEVISKLEPLDSACSSRRSSISSHESFNVLDCGIYRVISRRGSQSDDDASSLTNQSMLEEERLREFSFTEEEQVENDSQSVRGEGDRSDLSLQFLPLPFRSKPPRVALQAVRDSVSSFVKKTTEKINTLQMNADLWPRPDLREGVQGEVTATVTPLPEEVEHELNAEQSSAESELQELRAATKKAISQIQDPMVLLDPICLSNVLQEWAPVLERVLGPEDHTRLEEITTQEDKTLEEEELVSSMSCCVVVQPDIYSPNLDESATLTEEEDLGESIPCSTAPVRAFPLLANHVELIQLFSPKPLPPDLQADLSQLACLYLEMGCPGRGGVENVCVFLRRYFFLLDQERVRKMCMLRYREHREVMKAYIAGMLEFTQASKVVEVIQKGDLLKSLRSLRELQPWNAPLLLSHLYRLYDKHGEVAVRAYPQFYPTILPSDIMAMALPSHFLPYLDNLVQSRAEQQRLSFLGSLLQPETLRQDWLELALSHDAPQKDDTLTPDGQPRWRSHFFSWGYGRLLSLLIRLPADLASKQKMLEMCRTHGYWMGYLYLCRELQRRPEAFSAICRLDDMTLLEGDDGIVPQSLDEWVLLLQLSQQISSSTEAPSTSALPSSPNGSCSDDTNGTSNSSPDLSDGSTDWNIRISPENIILHLVRVFGPDQALTALQERGIQVDLSSHSTLVCELLRMAEKRQRCVFYQIVPVPAEVSSAVYLGSSFIQEALRKARELTDAAYAHTSERVKTSVSDGSVRPSDLLALFKQIGPKTRSHIRSAEFLDNTVELIREMVYTHSMDKPDLTELLSAEDMETILQVTGCSSETLRPVCKSDCPSKRYRTITGHCNNRENPQWGAANTPYARWLSPEYEDPRGAPRGWNPQHTYHNHTLPPVRSVSQEILYTHNENISLDMSLSHLLVEWGQWIDHDLTLTPQSPSTATFKTGADCTRTCSRDTPCFPIQIPLSDPRMGTQSCMPFFRSAPSCMFPLGQREQLNAITAFVDASMVYGSSDGLAAALRNLSSPLGLLAVNQFHSDQGFGFMPFLTRTQLNLDPCGPRDRINPIPLPETTQRLNISMGNRSFCFQAGDSRANEHLGMIALHTLFLREHNRLAEELHKLNPHWSPDTLYQEARKILGAVHQILTWDHYLPRVLGRSANLALMPPYKGYDPAADPSISNIFSTAAFRFAHVTVHPVVNRLGPDYRLSPEHPALPLHHSLFASWRVVQEGGIDPVLRGLLLSPAKLQTADQMMVEELTERLFQAQGGLPLDLAALNLQRGRDHGLQGYSAWRELCGLSAPMNESDLAGILGNGFLARKLLHLYGTAKNIDVWVGAISEPALAGGRVGPLLACLIGKQFRALRDGDRFWWQNEGVFSSAQRDALRTTSLSRIICDNTHIRLVPLDPFAHTLHPDDLLPCTRIGHMNLSAWREPDTDIDECSTHLSVCPPHLQCLNTPGGHTCTEPVAPPLSASSIVASVMSVLGGVALIMLFLACYQRFFLRKAEPTKAECCQRRS</sequence>
<dbReference type="InterPro" id="IPR013876">
    <property type="entry name" value="TFIIH_BTF_p62_N"/>
</dbReference>
<evidence type="ECO:0000259" key="36">
    <source>
        <dbReference type="PROSITE" id="PS50222"/>
    </source>
</evidence>
<dbReference type="FunFam" id="1.10.640.10:FF:000001">
    <property type="entry name" value="Peroxidasin homolog"/>
    <property type="match status" value="1"/>
</dbReference>
<dbReference type="Pfam" id="PF08567">
    <property type="entry name" value="PH_TFIIH"/>
    <property type="match status" value="1"/>
</dbReference>
<evidence type="ECO:0000256" key="18">
    <source>
        <dbReference type="ARBA" id="ARBA00023015"/>
    </source>
</evidence>
<feature type="compositionally biased region" description="Polar residues" evidence="34">
    <location>
        <begin position="544"/>
        <end position="554"/>
    </location>
</feature>
<dbReference type="PROSITE" id="PS50858">
    <property type="entry name" value="BSD"/>
    <property type="match status" value="2"/>
</dbReference>
<proteinExistence type="evidence at protein level"/>
<dbReference type="SUPFAM" id="SSF50729">
    <property type="entry name" value="PH domain-like"/>
    <property type="match status" value="1"/>
</dbReference>
<keyword evidence="11" id="KW-0732">Signal</keyword>
<evidence type="ECO:0000313" key="38">
    <source>
        <dbReference type="EMBL" id="RXN34836.1"/>
    </source>
</evidence>
<dbReference type="SUPFAM" id="SSF140383">
    <property type="entry name" value="BSD domain-like"/>
    <property type="match status" value="2"/>
</dbReference>
<dbReference type="GO" id="GO:0020037">
    <property type="term" value="F:heme binding"/>
    <property type="evidence" value="ECO:0007669"/>
    <property type="project" value="InterPro"/>
</dbReference>
<dbReference type="Pfam" id="PF03098">
    <property type="entry name" value="An_peroxidase"/>
    <property type="match status" value="1"/>
</dbReference>
<dbReference type="GO" id="GO:0042446">
    <property type="term" value="P:hormone biosynthetic process"/>
    <property type="evidence" value="ECO:0007669"/>
    <property type="project" value="UniProtKB-KW"/>
</dbReference>
<feature type="region of interest" description="Disordered" evidence="34">
    <location>
        <begin position="1593"/>
        <end position="1628"/>
    </location>
</feature>
<dbReference type="GO" id="GO:0006281">
    <property type="term" value="P:DNA repair"/>
    <property type="evidence" value="ECO:0007669"/>
    <property type="project" value="UniProtKB-KW"/>
</dbReference>
<keyword evidence="13" id="KW-0227">DNA damage</keyword>
<dbReference type="InterPro" id="IPR002048">
    <property type="entry name" value="EF_hand_dom"/>
</dbReference>
<evidence type="ECO:0000256" key="20">
    <source>
        <dbReference type="ARBA" id="ARBA00023163"/>
    </source>
</evidence>
<dbReference type="PRINTS" id="PR00457">
    <property type="entry name" value="ANPEROXIDASE"/>
</dbReference>
<dbReference type="GO" id="GO:0042744">
    <property type="term" value="P:hydrogen peroxide catabolic process"/>
    <property type="evidence" value="ECO:0007669"/>
    <property type="project" value="UniProtKB-KW"/>
</dbReference>
<dbReference type="UniPathway" id="UPA00194"/>
<feature type="region of interest" description="Disordered" evidence="34">
    <location>
        <begin position="161"/>
        <end position="181"/>
    </location>
</feature>
<protein>
    <recommendedName>
        <fullName evidence="29">General transcription factor IIH subunit 1</fullName>
        <ecNumber evidence="7">1.6.3.1</ecNumber>
    </recommendedName>
    <alternativeName>
        <fullName evidence="30">Basic transcription factor 2 62 kDa subunit</fullName>
    </alternativeName>
    <alternativeName>
        <fullName evidence="31">General transcription factor IIH polypeptide 1</fullName>
    </alternativeName>
    <alternativeName>
        <fullName evidence="32">TFIIH basal transcription factor complex p62 subunit</fullName>
    </alternativeName>
</protein>
<dbReference type="GO" id="GO:0005509">
    <property type="term" value="F:calcium ion binding"/>
    <property type="evidence" value="ECO:0007669"/>
    <property type="project" value="InterPro"/>
</dbReference>
<keyword evidence="35" id="KW-1133">Transmembrane helix</keyword>
<evidence type="ECO:0000256" key="4">
    <source>
        <dbReference type="ARBA" id="ARBA00005197"/>
    </source>
</evidence>
<feature type="region of interest" description="Disordered" evidence="34">
    <location>
        <begin position="538"/>
        <end position="563"/>
    </location>
</feature>
<feature type="transmembrane region" description="Helical" evidence="35">
    <location>
        <begin position="2453"/>
        <end position="2474"/>
    </location>
</feature>
<evidence type="ECO:0000256" key="13">
    <source>
        <dbReference type="ARBA" id="ARBA00022763"/>
    </source>
</evidence>
<evidence type="ECO:0000256" key="26">
    <source>
        <dbReference type="ARBA" id="ARBA00057028"/>
    </source>
</evidence>
<dbReference type="InterPro" id="IPR037120">
    <property type="entry name" value="Haem_peroxidase_sf_animal"/>
</dbReference>
<keyword evidence="15" id="KW-0460">Magnesium</keyword>
<dbReference type="PROSITE" id="PS50222">
    <property type="entry name" value="EF_HAND_2"/>
    <property type="match status" value="1"/>
</dbReference>
<evidence type="ECO:0000256" key="23">
    <source>
        <dbReference type="ARBA" id="ARBA00023324"/>
    </source>
</evidence>
<comment type="catalytic activity">
    <reaction evidence="25">
        <text>NADPH + O2 + H(+) = H2O2 + NADP(+)</text>
        <dbReference type="Rhea" id="RHEA:11260"/>
        <dbReference type="ChEBI" id="CHEBI:15378"/>
        <dbReference type="ChEBI" id="CHEBI:15379"/>
        <dbReference type="ChEBI" id="CHEBI:16240"/>
        <dbReference type="ChEBI" id="CHEBI:57783"/>
        <dbReference type="ChEBI" id="CHEBI:58349"/>
        <dbReference type="EC" id="1.6.3.1"/>
    </reaction>
</comment>
<dbReference type="EMBL" id="QBIY01011163">
    <property type="protein sequence ID" value="RXN34836.1"/>
    <property type="molecule type" value="Genomic_DNA"/>
</dbReference>
<keyword evidence="14" id="KW-0106">Calcium</keyword>
<dbReference type="EC" id="1.6.3.1" evidence="7"/>
<evidence type="ECO:0000256" key="24">
    <source>
        <dbReference type="ARBA" id="ARBA00047455"/>
    </source>
</evidence>
<comment type="function">
    <text evidence="26">Component of the general transcription and DNA repair factor IIH (TFIIH) core complex, which is involved in general and transcription-coupled nucleotide excision repair (NER) of damaged DNA and, when complexed to CAK, in RNA transcription by RNA polymerase II. In NER, TFIIH acts by opening DNA around the lesion to allow the excision of the damaged oligonucleotide and its replacement by a new DNA fragment. In transcription, TFIIH has an essential role in transcription initiation. When the pre-initiation complex (PIC) has been established, TFIIH is required for promoter opening and promoter escape. Phosphorylation of the C-terminal tail (CTD) of the largest subunit of RNA polymerase II by the kinase module CAK controls the initiation of transcription.</text>
</comment>
<dbReference type="CDD" id="cd13229">
    <property type="entry name" value="PH_TFIIH"/>
    <property type="match status" value="1"/>
</dbReference>
<evidence type="ECO:0000256" key="29">
    <source>
        <dbReference type="ARBA" id="ARBA00070129"/>
    </source>
</evidence>
<evidence type="ECO:0000256" key="6">
    <source>
        <dbReference type="ARBA" id="ARBA00009448"/>
    </source>
</evidence>
<evidence type="ECO:0000256" key="15">
    <source>
        <dbReference type="ARBA" id="ARBA00022842"/>
    </source>
</evidence>
<evidence type="ECO:0000256" key="21">
    <source>
        <dbReference type="ARBA" id="ARBA00023204"/>
    </source>
</evidence>
<feature type="domain" description="EF-hand" evidence="36">
    <location>
        <begin position="100"/>
        <end position="135"/>
    </location>
</feature>
<dbReference type="GO" id="GO:0006590">
    <property type="term" value="P:thyroid hormone generation"/>
    <property type="evidence" value="ECO:0007669"/>
    <property type="project" value="UniProtKB-UniPathway"/>
</dbReference>
<keyword evidence="10 33" id="KW-0479">Metal-binding</keyword>
<evidence type="ECO:0000256" key="11">
    <source>
        <dbReference type="ARBA" id="ARBA00022729"/>
    </source>
</evidence>
<keyword evidence="39" id="KW-1185">Reference proteome</keyword>
<feature type="domain" description="BSD" evidence="37">
    <location>
        <begin position="395"/>
        <end position="447"/>
    </location>
</feature>
<comment type="similarity">
    <text evidence="27">Belongs to the peroxidase family. XPO subfamily.</text>
</comment>
<keyword evidence="17 33" id="KW-0408">Iron</keyword>
<dbReference type="InterPro" id="IPR019791">
    <property type="entry name" value="Haem_peroxidase_animal"/>
</dbReference>
<dbReference type="GO" id="GO:0048066">
    <property type="term" value="P:developmental pigmentation"/>
    <property type="evidence" value="ECO:0007669"/>
    <property type="project" value="TreeGrafter"/>
</dbReference>
<comment type="subcellular location">
    <subcellularLocation>
        <location evidence="3">Nucleus</location>
    </subcellularLocation>
</comment>
<comment type="similarity">
    <text evidence="6">Belongs to the TFB1 family.</text>
</comment>
<keyword evidence="18" id="KW-0805">Transcription regulation</keyword>
<evidence type="ECO:0000256" key="5">
    <source>
        <dbReference type="ARBA" id="ARBA00005644"/>
    </source>
</evidence>
<evidence type="ECO:0000259" key="37">
    <source>
        <dbReference type="PROSITE" id="PS50858"/>
    </source>
</evidence>
<evidence type="ECO:0000256" key="35">
    <source>
        <dbReference type="SAM" id="Phobius"/>
    </source>
</evidence>
<dbReference type="Gene3D" id="6.10.140.1200">
    <property type="match status" value="1"/>
</dbReference>
<dbReference type="InterPro" id="IPR011993">
    <property type="entry name" value="PH-like_dom_sf"/>
</dbReference>
<dbReference type="InterPro" id="IPR036322">
    <property type="entry name" value="WD40_repeat_dom_sf"/>
</dbReference>
<dbReference type="PROSITE" id="PS00018">
    <property type="entry name" value="EF_HAND_1"/>
    <property type="match status" value="1"/>
</dbReference>
<comment type="subunit">
    <text evidence="28">Component of the 7-subunit TFIIH core complex composed of XPB/ERCC3, XPD/ERCC2, GTF2H1, GTF2H2, GTF2H3, GTF2H4 and GTF2H5, which is active in NER. The core complex associates with the 3-subunit CDK-activating kinase (CAK) module composed of CCNH/cyclin H, CDK7 and MNAT1 to form the 10-subunit holoenzyme (holo-TFIIH) active in transcription. Interacts with PUF60.</text>
</comment>
<dbReference type="GO" id="GO:0006979">
    <property type="term" value="P:response to oxidative stress"/>
    <property type="evidence" value="ECO:0007669"/>
    <property type="project" value="InterPro"/>
</dbReference>
<keyword evidence="35" id="KW-0472">Membrane</keyword>
<keyword evidence="35" id="KW-0812">Transmembrane</keyword>
<keyword evidence="40" id="KW-1267">Proteomics identification</keyword>
<comment type="cofactor">
    <cofactor evidence="1">
        <name>heme b</name>
        <dbReference type="ChEBI" id="CHEBI:60344"/>
    </cofactor>
</comment>
<keyword evidence="19" id="KW-1015">Disulfide bond</keyword>
<comment type="catalytic activity">
    <reaction evidence="24">
        <text>NADH + O2 + H(+) = H2O2 + NAD(+)</text>
        <dbReference type="Rhea" id="RHEA:11264"/>
        <dbReference type="ChEBI" id="CHEBI:15378"/>
        <dbReference type="ChEBI" id="CHEBI:15379"/>
        <dbReference type="ChEBI" id="CHEBI:16240"/>
        <dbReference type="ChEBI" id="CHEBI:57540"/>
        <dbReference type="ChEBI" id="CHEBI:57945"/>
        <dbReference type="EC" id="1.6.3.1"/>
    </reaction>
</comment>
<dbReference type="InterPro" id="IPR015943">
    <property type="entry name" value="WD40/YVTN_repeat-like_dom_sf"/>
</dbReference>
<evidence type="ECO:0000256" key="17">
    <source>
        <dbReference type="ARBA" id="ARBA00023004"/>
    </source>
</evidence>
<evidence type="ECO:0000256" key="10">
    <source>
        <dbReference type="ARBA" id="ARBA00022723"/>
    </source>
</evidence>
<evidence type="ECO:0000256" key="12">
    <source>
        <dbReference type="ARBA" id="ARBA00022737"/>
    </source>
</evidence>
<evidence type="ECO:0000256" key="27">
    <source>
        <dbReference type="ARBA" id="ARBA00061342"/>
    </source>
</evidence>
<dbReference type="GO" id="GO:0005634">
    <property type="term" value="C:nucleus"/>
    <property type="evidence" value="ECO:0007669"/>
    <property type="project" value="UniProtKB-SubCell"/>
</dbReference>
<evidence type="ECO:0000256" key="16">
    <source>
        <dbReference type="ARBA" id="ARBA00023002"/>
    </source>
</evidence>
<organism evidence="38 39">
    <name type="scientific">Labeo rohita</name>
    <name type="common">Indian major carp</name>
    <name type="synonym">Cyprinus rohita</name>
    <dbReference type="NCBI Taxonomy" id="84645"/>
    <lineage>
        <taxon>Eukaryota</taxon>
        <taxon>Metazoa</taxon>
        <taxon>Chordata</taxon>
        <taxon>Craniata</taxon>
        <taxon>Vertebrata</taxon>
        <taxon>Euteleostomi</taxon>
        <taxon>Actinopterygii</taxon>
        <taxon>Neopterygii</taxon>
        <taxon>Teleostei</taxon>
        <taxon>Ostariophysi</taxon>
        <taxon>Cypriniformes</taxon>
        <taxon>Cyprinidae</taxon>
        <taxon>Labeoninae</taxon>
        <taxon>Labeonini</taxon>
        <taxon>Labeo</taxon>
    </lineage>
</organism>
<dbReference type="FunFam" id="2.30.29.30:FF:000115">
    <property type="entry name" value="General transcription factor IIH subunit 1"/>
    <property type="match status" value="1"/>
</dbReference>
<dbReference type="Pfam" id="PF03909">
    <property type="entry name" value="BSD"/>
    <property type="match status" value="1"/>
</dbReference>
<dbReference type="Gene3D" id="2.30.29.30">
    <property type="entry name" value="Pleckstrin-homology domain (PH domain)/Phosphotyrosine-binding domain (PTB)"/>
    <property type="match status" value="1"/>
</dbReference>
<dbReference type="SMART" id="SM00751">
    <property type="entry name" value="BSD"/>
    <property type="match status" value="2"/>
</dbReference>
<feature type="compositionally biased region" description="Polar residues" evidence="34">
    <location>
        <begin position="171"/>
        <end position="181"/>
    </location>
</feature>
<dbReference type="InterPro" id="IPR010255">
    <property type="entry name" value="Haem_peroxidase_sf"/>
</dbReference>
<evidence type="ECO:0000256" key="25">
    <source>
        <dbReference type="ARBA" id="ARBA00048762"/>
    </source>
</evidence>
<dbReference type="Pfam" id="PF23758">
    <property type="entry name" value="TPR_HPS5"/>
    <property type="match status" value="1"/>
</dbReference>
<comment type="similarity">
    <text evidence="5">In the N-terminal section; belongs to the peroxidase family.</text>
</comment>
<keyword evidence="23" id="KW-0575">Peroxidase</keyword>
<comment type="pathway">
    <text evidence="4">Hormone biosynthesis; thyroid hormone biosynthesis.</text>
</comment>
<dbReference type="GO" id="GO:0016174">
    <property type="term" value="F:NAD(P)H oxidase H2O2-forming activity"/>
    <property type="evidence" value="ECO:0007669"/>
    <property type="project" value="UniProtKB-EC"/>
</dbReference>
<keyword evidence="21" id="KW-0234">DNA repair</keyword>
<dbReference type="Gene3D" id="2.130.10.10">
    <property type="entry name" value="YVTN repeat-like/Quinoprotein amine dehydrogenase"/>
    <property type="match status" value="1"/>
</dbReference>
<dbReference type="Pfam" id="PF23756">
    <property type="entry name" value="Beta-prop_HPS5"/>
    <property type="match status" value="1"/>
</dbReference>
<keyword evidence="9 33" id="KW-0349">Heme</keyword>
<evidence type="ECO:0000256" key="8">
    <source>
        <dbReference type="ARBA" id="ARBA00022534"/>
    </source>
</evidence>
<evidence type="ECO:0000256" key="19">
    <source>
        <dbReference type="ARBA" id="ARBA00023157"/>
    </source>
</evidence>
<dbReference type="InterPro" id="IPR035925">
    <property type="entry name" value="BSD_dom_sf"/>
</dbReference>
<dbReference type="InterPro" id="IPR011992">
    <property type="entry name" value="EF-hand-dom_pair"/>
</dbReference>
<feature type="region of interest" description="Disordered" evidence="34">
    <location>
        <begin position="1058"/>
        <end position="1081"/>
    </location>
</feature>
<keyword evidence="20" id="KW-0804">Transcription</keyword>
<dbReference type="Gene3D" id="1.10.238.10">
    <property type="entry name" value="EF-hand"/>
    <property type="match status" value="2"/>
</dbReference>
<dbReference type="PANTHER" id="PTHR23287">
    <property type="entry name" value="RUBY-EYE2-LIKE PROTEIN"/>
    <property type="match status" value="1"/>
</dbReference>
<dbReference type="PANTHER" id="PTHR23287:SF18">
    <property type="entry name" value="BLOC-2 COMPLEX MEMBER HPS5"/>
    <property type="match status" value="1"/>
</dbReference>
<dbReference type="PROSITE" id="PS50292">
    <property type="entry name" value="PEROXIDASE_3"/>
    <property type="match status" value="1"/>
</dbReference>
<dbReference type="CDD" id="cd00051">
    <property type="entry name" value="EFh"/>
    <property type="match status" value="1"/>
</dbReference>
<feature type="domain" description="BSD" evidence="37">
    <location>
        <begin position="314"/>
        <end position="369"/>
    </location>
</feature>
<keyword evidence="22" id="KW-0539">Nucleus</keyword>
<keyword evidence="23" id="KW-0376">Hydrogen peroxide</keyword>
<dbReference type="InterPro" id="IPR018247">
    <property type="entry name" value="EF_Hand_1_Ca_BS"/>
</dbReference>
<dbReference type="InterPro" id="IPR056445">
    <property type="entry name" value="TPR_HPS5"/>
</dbReference>
<dbReference type="Proteomes" id="UP000290572">
    <property type="component" value="Unassembled WGS sequence"/>
</dbReference>
<evidence type="ECO:0000313" key="39">
    <source>
        <dbReference type="Proteomes" id="UP000290572"/>
    </source>
</evidence>
<name>A0A498NSX8_LABRO</name>
<evidence type="ECO:0000256" key="14">
    <source>
        <dbReference type="ARBA" id="ARBA00022837"/>
    </source>
</evidence>
<evidence type="ECO:0007829" key="40">
    <source>
        <dbReference type="PeptideAtlas" id="A0A498NSX8"/>
    </source>
</evidence>
<dbReference type="InterPro" id="IPR005607">
    <property type="entry name" value="BSD_dom"/>
</dbReference>
<dbReference type="GO" id="GO:0005737">
    <property type="term" value="C:cytoplasm"/>
    <property type="evidence" value="ECO:0007669"/>
    <property type="project" value="TreeGrafter"/>
</dbReference>
<dbReference type="Gene3D" id="1.10.640.10">
    <property type="entry name" value="Haem peroxidase domain superfamily, animal type"/>
    <property type="match status" value="1"/>
</dbReference>
<evidence type="ECO:0000256" key="9">
    <source>
        <dbReference type="ARBA" id="ARBA00022617"/>
    </source>
</evidence>
<dbReference type="Gene3D" id="2.10.25.10">
    <property type="entry name" value="Laminin"/>
    <property type="match status" value="1"/>
</dbReference>
<evidence type="ECO:0000256" key="30">
    <source>
        <dbReference type="ARBA" id="ARBA00076512"/>
    </source>
</evidence>
<comment type="function">
    <text evidence="2">Generates hydrogen peroxide which is required for the activity of thyroid peroxidase/TPO and lactoperoxidase/LPO. Plays a role in thyroid hormones synthesis and lactoperoxidase-mediated antimicrobial defense at the surface of mucosa. May have its own peroxidase activity through its N-terminal peroxidase-like domain.</text>
</comment>
<dbReference type="SUPFAM" id="SSF47473">
    <property type="entry name" value="EF-hand"/>
    <property type="match status" value="1"/>
</dbReference>
<keyword evidence="16" id="KW-0560">Oxidoreductase</keyword>
<dbReference type="SUPFAM" id="SSF48113">
    <property type="entry name" value="Heme-dependent peroxidases"/>
    <property type="match status" value="1"/>
</dbReference>
<dbReference type="GO" id="GO:0004601">
    <property type="term" value="F:peroxidase activity"/>
    <property type="evidence" value="ECO:0007669"/>
    <property type="project" value="InterPro"/>
</dbReference>
<evidence type="ECO:0000256" key="28">
    <source>
        <dbReference type="ARBA" id="ARBA00063282"/>
    </source>
</evidence>
<evidence type="ECO:0000256" key="1">
    <source>
        <dbReference type="ARBA" id="ARBA00001970"/>
    </source>
</evidence>
<evidence type="ECO:0000256" key="32">
    <source>
        <dbReference type="ARBA" id="ARBA00082827"/>
    </source>
</evidence>
<keyword evidence="8" id="KW-0893">Thyroid hormones biosynthesis</keyword>